<dbReference type="Proteomes" id="UP000283601">
    <property type="component" value="Unassembled WGS sequence"/>
</dbReference>
<evidence type="ECO:0000256" key="10">
    <source>
        <dbReference type="SAM" id="SignalP"/>
    </source>
</evidence>
<evidence type="ECO:0000313" key="19">
    <source>
        <dbReference type="Proteomes" id="UP000283601"/>
    </source>
</evidence>
<dbReference type="InterPro" id="IPR008969">
    <property type="entry name" value="CarboxyPept-like_regulatory"/>
</dbReference>
<evidence type="ECO:0000259" key="12">
    <source>
        <dbReference type="Pfam" id="PF07715"/>
    </source>
</evidence>
<reference evidence="18 19" key="1">
    <citation type="submission" date="2018-08" db="EMBL/GenBank/DDBJ databases">
        <title>A genome reference for cultivated species of the human gut microbiota.</title>
        <authorList>
            <person name="Zou Y."/>
            <person name="Xue W."/>
            <person name="Luo G."/>
        </authorList>
    </citation>
    <scope>NUCLEOTIDE SEQUENCE [LARGE SCALE GENOMIC DNA]</scope>
    <source>
        <strain evidence="16 20">AF17-20</strain>
        <strain evidence="17 19">AM29-12AC</strain>
        <strain evidence="15 18">TM10-17</strain>
    </source>
</reference>
<dbReference type="InterPro" id="IPR023997">
    <property type="entry name" value="TonB-dep_OMP_SusC/RagA_CS"/>
</dbReference>
<reference evidence="14 22" key="3">
    <citation type="submission" date="2020-12" db="EMBL/GenBank/DDBJ databases">
        <title>Microorganisms.</title>
        <authorList>
            <person name="Matos J."/>
            <person name="Faleiro L."/>
            <person name="Duarte I."/>
        </authorList>
    </citation>
    <scope>NUCLEOTIDE SEQUENCE [LARGE SCALE GENOMIC DNA]</scope>
    <source>
        <strain evidence="14 22">PtFD3Pch2</strain>
    </source>
</reference>
<dbReference type="EMBL" id="WCTJ01000027">
    <property type="protein sequence ID" value="KAB4250447.1"/>
    <property type="molecule type" value="Genomic_DNA"/>
</dbReference>
<dbReference type="Proteomes" id="UP000284022">
    <property type="component" value="Unassembled WGS sequence"/>
</dbReference>
<evidence type="ECO:0000313" key="13">
    <source>
        <dbReference type="EMBL" id="KAB4250447.1"/>
    </source>
</evidence>
<dbReference type="EMBL" id="QSJZ01000040">
    <property type="protein sequence ID" value="RHE17041.1"/>
    <property type="molecule type" value="Genomic_DNA"/>
</dbReference>
<evidence type="ECO:0000313" key="18">
    <source>
        <dbReference type="Proteomes" id="UP000263754"/>
    </source>
</evidence>
<dbReference type="InterPro" id="IPR039426">
    <property type="entry name" value="TonB-dep_rcpt-like"/>
</dbReference>
<dbReference type="Gene3D" id="2.40.170.20">
    <property type="entry name" value="TonB-dependent receptor, beta-barrel domain"/>
    <property type="match status" value="1"/>
</dbReference>
<evidence type="ECO:0000313" key="16">
    <source>
        <dbReference type="EMBL" id="RGU34386.1"/>
    </source>
</evidence>
<name>A0A374MK71_BACUN</name>
<dbReference type="EMBL" id="QSOF01000046">
    <property type="protein sequence ID" value="RGI71695.1"/>
    <property type="molecule type" value="Genomic_DNA"/>
</dbReference>
<feature type="domain" description="TonB-dependent receptor plug" evidence="12">
    <location>
        <begin position="125"/>
        <end position="231"/>
    </location>
</feature>
<evidence type="ECO:0000256" key="3">
    <source>
        <dbReference type="ARBA" id="ARBA00022452"/>
    </source>
</evidence>
<feature type="domain" description="TonB-dependent receptor-like beta-barrel" evidence="11">
    <location>
        <begin position="326"/>
        <end position="945"/>
    </location>
</feature>
<feature type="chain" id="PRO_5044585535" evidence="10">
    <location>
        <begin position="32"/>
        <end position="990"/>
    </location>
</feature>
<accession>A0A374MK71</accession>
<dbReference type="AlphaFoldDB" id="A0A374MK71"/>
<dbReference type="NCBIfam" id="TIGR04056">
    <property type="entry name" value="OMP_RagA_SusC"/>
    <property type="match status" value="1"/>
</dbReference>
<comment type="subcellular location">
    <subcellularLocation>
        <location evidence="1 8">Cell outer membrane</location>
        <topology evidence="1 8">Multi-pass membrane protein</topology>
    </subcellularLocation>
</comment>
<feature type="signal peptide" evidence="10">
    <location>
        <begin position="1"/>
        <end position="31"/>
    </location>
</feature>
<dbReference type="SUPFAM" id="SSF56935">
    <property type="entry name" value="Porins"/>
    <property type="match status" value="1"/>
</dbReference>
<reference evidence="13 21" key="2">
    <citation type="journal article" date="2019" name="Nat. Med.">
        <title>A library of human gut bacterial isolates paired with longitudinal multiomics data enables mechanistic microbiome research.</title>
        <authorList>
            <person name="Poyet M."/>
            <person name="Groussin M."/>
            <person name="Gibbons S.M."/>
            <person name="Avila-Pacheco J."/>
            <person name="Jiang X."/>
            <person name="Kearney S.M."/>
            <person name="Perrotta A.R."/>
            <person name="Berdy B."/>
            <person name="Zhao S."/>
            <person name="Lieberman T.D."/>
            <person name="Swanson P.K."/>
            <person name="Smith M."/>
            <person name="Roesemann S."/>
            <person name="Alexander J.E."/>
            <person name="Rich S.A."/>
            <person name="Livny J."/>
            <person name="Vlamakis H."/>
            <person name="Clish C."/>
            <person name="Bullock K."/>
            <person name="Deik A."/>
            <person name="Scott J."/>
            <person name="Pierce K.A."/>
            <person name="Xavier R.J."/>
            <person name="Alm E.J."/>
        </authorList>
    </citation>
    <scope>NUCLEOTIDE SEQUENCE [LARGE SCALE GENOMIC DNA]</scope>
    <source>
        <strain evidence="13 21">BIOML-A3</strain>
    </source>
</reference>
<keyword evidence="22" id="KW-1185">Reference proteome</keyword>
<evidence type="ECO:0000313" key="21">
    <source>
        <dbReference type="Proteomes" id="UP000487989"/>
    </source>
</evidence>
<dbReference type="PROSITE" id="PS52016">
    <property type="entry name" value="TONB_DEPENDENT_REC_3"/>
    <property type="match status" value="1"/>
</dbReference>
<dbReference type="Pfam" id="PF00593">
    <property type="entry name" value="TonB_dep_Rec_b-barrel"/>
    <property type="match status" value="1"/>
</dbReference>
<keyword evidence="5 9" id="KW-0798">TonB box</keyword>
<keyword evidence="3 8" id="KW-1134">Transmembrane beta strand</keyword>
<dbReference type="InterPro" id="IPR023996">
    <property type="entry name" value="TonB-dep_OMP_SusC/RagA"/>
</dbReference>
<dbReference type="Proteomes" id="UP000487989">
    <property type="component" value="Unassembled WGS sequence"/>
</dbReference>
<keyword evidence="6 8" id="KW-0472">Membrane</keyword>
<proteinExistence type="inferred from homology"/>
<comment type="caution">
    <text evidence="15">The sequence shown here is derived from an EMBL/GenBank/DDBJ whole genome shotgun (WGS) entry which is preliminary data.</text>
</comment>
<evidence type="ECO:0000313" key="22">
    <source>
        <dbReference type="Proteomes" id="UP001196342"/>
    </source>
</evidence>
<evidence type="ECO:0000256" key="4">
    <source>
        <dbReference type="ARBA" id="ARBA00022692"/>
    </source>
</evidence>
<dbReference type="InterPro" id="IPR037066">
    <property type="entry name" value="Plug_dom_sf"/>
</dbReference>
<evidence type="ECO:0000256" key="5">
    <source>
        <dbReference type="ARBA" id="ARBA00023077"/>
    </source>
</evidence>
<evidence type="ECO:0000256" key="2">
    <source>
        <dbReference type="ARBA" id="ARBA00022448"/>
    </source>
</evidence>
<protein>
    <submittedName>
        <fullName evidence="15">TonB-dependent receptor</fullName>
    </submittedName>
</protein>
<dbReference type="Pfam" id="PF07715">
    <property type="entry name" value="Plug"/>
    <property type="match status" value="1"/>
</dbReference>
<evidence type="ECO:0000256" key="9">
    <source>
        <dbReference type="RuleBase" id="RU003357"/>
    </source>
</evidence>
<evidence type="ECO:0000256" key="8">
    <source>
        <dbReference type="PROSITE-ProRule" id="PRU01360"/>
    </source>
</evidence>
<dbReference type="NCBIfam" id="TIGR04057">
    <property type="entry name" value="SusC_RagA_signa"/>
    <property type="match status" value="1"/>
</dbReference>
<evidence type="ECO:0000313" key="17">
    <source>
        <dbReference type="EMBL" id="RHE17041.1"/>
    </source>
</evidence>
<keyword evidence="15" id="KW-0675">Receptor</keyword>
<keyword evidence="10" id="KW-0732">Signal</keyword>
<dbReference type="InterPro" id="IPR036942">
    <property type="entry name" value="Beta-barrel_TonB_sf"/>
</dbReference>
<dbReference type="GO" id="GO:0009279">
    <property type="term" value="C:cell outer membrane"/>
    <property type="evidence" value="ECO:0007669"/>
    <property type="project" value="UniProtKB-SubCell"/>
</dbReference>
<dbReference type="EMBL" id="JAFBJK010000002">
    <property type="protein sequence ID" value="MBT8725266.1"/>
    <property type="molecule type" value="Genomic_DNA"/>
</dbReference>
<evidence type="ECO:0000259" key="11">
    <source>
        <dbReference type="Pfam" id="PF00593"/>
    </source>
</evidence>
<dbReference type="Gene3D" id="2.170.130.10">
    <property type="entry name" value="TonB-dependent receptor, plug domain"/>
    <property type="match status" value="1"/>
</dbReference>
<evidence type="ECO:0000256" key="6">
    <source>
        <dbReference type="ARBA" id="ARBA00023136"/>
    </source>
</evidence>
<dbReference type="Pfam" id="PF13715">
    <property type="entry name" value="CarbopepD_reg_2"/>
    <property type="match status" value="1"/>
</dbReference>
<comment type="similarity">
    <text evidence="8 9">Belongs to the TonB-dependent receptor family.</text>
</comment>
<evidence type="ECO:0000313" key="15">
    <source>
        <dbReference type="EMBL" id="RGI71695.1"/>
    </source>
</evidence>
<evidence type="ECO:0000313" key="20">
    <source>
        <dbReference type="Proteomes" id="UP000284022"/>
    </source>
</evidence>
<evidence type="ECO:0000313" key="14">
    <source>
        <dbReference type="EMBL" id="MBT8725266.1"/>
    </source>
</evidence>
<dbReference type="Proteomes" id="UP000263754">
    <property type="component" value="Unassembled WGS sequence"/>
</dbReference>
<dbReference type="Proteomes" id="UP001196342">
    <property type="component" value="Unassembled WGS sequence"/>
</dbReference>
<keyword evidence="7 8" id="KW-0998">Cell outer membrane</keyword>
<evidence type="ECO:0000256" key="1">
    <source>
        <dbReference type="ARBA" id="ARBA00004571"/>
    </source>
</evidence>
<evidence type="ECO:0000256" key="7">
    <source>
        <dbReference type="ARBA" id="ARBA00023237"/>
    </source>
</evidence>
<dbReference type="InterPro" id="IPR000531">
    <property type="entry name" value="Beta-barrel_TonB"/>
</dbReference>
<gene>
    <name evidence="17" type="ORF">DW758_20855</name>
    <name evidence="16" type="ORF">DWW83_21205</name>
    <name evidence="15" type="ORF">DXD90_19120</name>
    <name evidence="13" type="ORF">GAP48_15340</name>
    <name evidence="14" type="ORF">JQN06_03640</name>
</gene>
<dbReference type="Gene3D" id="2.60.40.1120">
    <property type="entry name" value="Carboxypeptidase-like, regulatory domain"/>
    <property type="match status" value="1"/>
</dbReference>
<dbReference type="EMBL" id="QRXV01000043">
    <property type="protein sequence ID" value="RGU34386.1"/>
    <property type="molecule type" value="Genomic_DNA"/>
</dbReference>
<organism evidence="15 18">
    <name type="scientific">Bacteroides uniformis</name>
    <dbReference type="NCBI Taxonomy" id="820"/>
    <lineage>
        <taxon>Bacteria</taxon>
        <taxon>Pseudomonadati</taxon>
        <taxon>Bacteroidota</taxon>
        <taxon>Bacteroidia</taxon>
        <taxon>Bacteroidales</taxon>
        <taxon>Bacteroidaceae</taxon>
        <taxon>Bacteroides</taxon>
    </lineage>
</organism>
<keyword evidence="4 8" id="KW-0812">Transmembrane</keyword>
<keyword evidence="2 8" id="KW-0813">Transport</keyword>
<sequence length="990" mass="110462">MLNFYQKRTLSNTIRLMTILYMLCICQLAIAQTKNFQGVVKDAKGNTLPGVTILETGTSNGVSTNIDGIFEIKLRPGSTLTVSYIGYITRTIPTNDKTTFLNIILEEDVFQLDDVVVVGYGSMKKGEVTSAITSVKKDDFLAGMVKSPEQLLQGKVAGLQLSNYTGDPVLGLEMTIRGVNSLSGNTSPLIVIDGIPGGSLTAISSEDIESIDVLKDGSAAAIYGTRGTNGVIVITTNRAKATKLSMEYNGSISFETFAKHADMLTANDYRRLTDDPDFPGIQDEGTTTDWVDAISRTAISHNHFLSLKGGSAESNYVASIDYRKREGVIRHTDRESITAKIGLNHNMFNNKLRFQFNINDSYVTQQRAWYAAYLNALLENPTRPIYDENGNYTEYKVNLKPYNPVAMINEEYDVEGYNQLMMSGKITLSPIEGLNLSVMGAMQRFDRMENKSNTFKHMTTVVNGDYGNVWNWADNTMQKNLELVGDYTKSLGLHNLGAMIGYSYQDDDAKGIYQWAKDFPTDMFGPWNIGSMNDMKDNKAAMTSYRNTHKLISFFGRLTYNYNEKYMFMASLRREGSSRFGDNHKWGWFPAISAGWRISKENFMQDIQWLDDLKVRIGYGVTGNEVTSNLLSMYLLNYGGYAYINGKWTQGAGPYQNPNPDLKWETKSELNLGLDFSFLKNRLSGSIDIYHRETSDLLSTYEVPTPPYIVSSMMANVGKIRNQGIELLLSGTPIKTRDLRFDITGTFSYNKNKIISLSNGLYQKDYWYEGATGSPIQTHTHIVREGDPVGNFHGFQTHSLTSDGLWMVYGADGQPKLLTDADDGDKKVIGNGIPTTYGSLNLALSYKGFDVSVMFRGAFNFQVLNRQRMHWETTSRIGEGNLPRSVLEKPFGSNSYVKGAPAMQSYYVEDGDYVKLDNISVGYTFNLKKQKVIQRLRLYVAGNNLLTMTGYKGLDPEVSIKGLAPGVEGSGAGELYPTTRQFTVGLNLLF</sequence>
<dbReference type="InterPro" id="IPR012910">
    <property type="entry name" value="Plug_dom"/>
</dbReference>
<dbReference type="SUPFAM" id="SSF49464">
    <property type="entry name" value="Carboxypeptidase regulatory domain-like"/>
    <property type="match status" value="1"/>
</dbReference>